<dbReference type="EMBL" id="CAJOBR010043679">
    <property type="protein sequence ID" value="CAF5032744.1"/>
    <property type="molecule type" value="Genomic_DNA"/>
</dbReference>
<sequence length="42" mass="5000">MTYEARNLLNSSEDFNIDYSDVKLNLKLLNKYFEVNTLDEIL</sequence>
<reference evidence="1" key="1">
    <citation type="submission" date="2021-02" db="EMBL/GenBank/DDBJ databases">
        <authorList>
            <person name="Nowell W R."/>
        </authorList>
    </citation>
    <scope>NUCLEOTIDE SEQUENCE</scope>
</reference>
<dbReference type="Proteomes" id="UP000663848">
    <property type="component" value="Unassembled WGS sequence"/>
</dbReference>
<proteinExistence type="predicted"/>
<evidence type="ECO:0000313" key="2">
    <source>
        <dbReference type="Proteomes" id="UP000663848"/>
    </source>
</evidence>
<dbReference type="AlphaFoldDB" id="A0A822C334"/>
<organism evidence="1 2">
    <name type="scientific">Rotaria socialis</name>
    <dbReference type="NCBI Taxonomy" id="392032"/>
    <lineage>
        <taxon>Eukaryota</taxon>
        <taxon>Metazoa</taxon>
        <taxon>Spiralia</taxon>
        <taxon>Gnathifera</taxon>
        <taxon>Rotifera</taxon>
        <taxon>Eurotatoria</taxon>
        <taxon>Bdelloidea</taxon>
        <taxon>Philodinida</taxon>
        <taxon>Philodinidae</taxon>
        <taxon>Rotaria</taxon>
    </lineage>
</organism>
<protein>
    <submittedName>
        <fullName evidence="1">Uncharacterized protein</fullName>
    </submittedName>
</protein>
<gene>
    <name evidence="1" type="ORF">QYT958_LOCUS40776</name>
</gene>
<comment type="caution">
    <text evidence="1">The sequence shown here is derived from an EMBL/GenBank/DDBJ whole genome shotgun (WGS) entry which is preliminary data.</text>
</comment>
<accession>A0A822C334</accession>
<evidence type="ECO:0000313" key="1">
    <source>
        <dbReference type="EMBL" id="CAF5032744.1"/>
    </source>
</evidence>
<name>A0A822C334_9BILA</name>
<feature type="non-terminal residue" evidence="1">
    <location>
        <position position="1"/>
    </location>
</feature>